<dbReference type="GO" id="GO:0006281">
    <property type="term" value="P:DNA repair"/>
    <property type="evidence" value="ECO:0007669"/>
    <property type="project" value="InterPro"/>
</dbReference>
<dbReference type="PROSITE" id="PS00580">
    <property type="entry name" value="RIBOSOMAL_L32E"/>
    <property type="match status" value="1"/>
</dbReference>
<dbReference type="GO" id="GO:0022625">
    <property type="term" value="C:cytosolic large ribosomal subunit"/>
    <property type="evidence" value="ECO:0007669"/>
    <property type="project" value="TreeGrafter"/>
</dbReference>
<evidence type="ECO:0000313" key="9">
    <source>
        <dbReference type="Proteomes" id="UP001149411"/>
    </source>
</evidence>
<feature type="domain" description="Helix-hairpin-helix DNA-binding motif class 1" evidence="7">
    <location>
        <begin position="36"/>
        <end position="55"/>
    </location>
</feature>
<dbReference type="Gene3D" id="1.10.150.20">
    <property type="entry name" value="5' to 3' exonuclease, C-terminal subdomain"/>
    <property type="match status" value="1"/>
</dbReference>
<dbReference type="CDD" id="cd00513">
    <property type="entry name" value="Ribosomal_L32_L32e"/>
    <property type="match status" value="1"/>
</dbReference>
<dbReference type="GO" id="GO:0000166">
    <property type="term" value="F:nucleotide binding"/>
    <property type="evidence" value="ECO:0007669"/>
    <property type="project" value="InterPro"/>
</dbReference>
<dbReference type="PANTHER" id="PTHR23413">
    <property type="entry name" value="60S RIBOSOMAL PROTEIN L32 AND DNA-DIRECTED RNA POLYMERASE II, SUBUNIT N"/>
    <property type="match status" value="1"/>
</dbReference>
<feature type="compositionally biased region" description="Acidic residues" evidence="6">
    <location>
        <begin position="60"/>
        <end position="79"/>
    </location>
</feature>
<keyword evidence="3" id="KW-0687">Ribonucleoprotein</keyword>
<dbReference type="InterPro" id="IPR036351">
    <property type="entry name" value="Ribosomal_eL32_sf"/>
</dbReference>
<dbReference type="NCBIfam" id="NF009401">
    <property type="entry name" value="PRK12766.1"/>
    <property type="match status" value="1"/>
</dbReference>
<evidence type="ECO:0000256" key="5">
    <source>
        <dbReference type="ARBA" id="ARBA00035377"/>
    </source>
</evidence>
<comment type="caution">
    <text evidence="8">The sequence shown here is derived from an EMBL/GenBank/DDBJ whole genome shotgun (WGS) entry which is preliminary data.</text>
</comment>
<sequence length="225" mass="24883">MAEQLTDVDGVGESKAETLREAGYETVEDLKRASQDELAETENVGKALAARIKADVGGLEVEETEEEFVEEEEEEEGEVAEVVSAASLSDKTPELDDETRDALDKRAAQNNPSFKRQDHHKKKRVSADSWRKLRGNNSKRRKNIKGKGAEVGIGYGKPAEARGLHPSGFEEVLVHRPEDLDDVDADTQAVRIGGSVGGRKRERIEERALDEEVRVLNPTHVEGEE</sequence>
<evidence type="ECO:0000256" key="6">
    <source>
        <dbReference type="SAM" id="MobiDB-lite"/>
    </source>
</evidence>
<dbReference type="InterPro" id="IPR018263">
    <property type="entry name" value="Ribosomal_eL32_CS"/>
</dbReference>
<dbReference type="SUPFAM" id="SSF52042">
    <property type="entry name" value="Ribosomal protein L32e"/>
    <property type="match status" value="1"/>
</dbReference>
<feature type="domain" description="Helix-hairpin-helix DNA-binding motif class 1" evidence="7">
    <location>
        <begin position="3"/>
        <end position="22"/>
    </location>
</feature>
<evidence type="ECO:0000313" key="8">
    <source>
        <dbReference type="EMBL" id="MCX2818566.1"/>
    </source>
</evidence>
<gene>
    <name evidence="8" type="ORF">EGH25_04260</name>
</gene>
<dbReference type="NCBIfam" id="NF006332">
    <property type="entry name" value="PRK08562.1"/>
    <property type="match status" value="1"/>
</dbReference>
<feature type="region of interest" description="Disordered" evidence="6">
    <location>
        <begin position="1"/>
        <end position="22"/>
    </location>
</feature>
<name>A0A9Q4C5B0_9EURY</name>
<dbReference type="InterPro" id="IPR023654">
    <property type="entry name" value="Ribosomal_eL32_arc"/>
</dbReference>
<accession>A0A9Q4C5B0</accession>
<dbReference type="AlphaFoldDB" id="A0A9Q4C5B0"/>
<keyword evidence="2 8" id="KW-0689">Ribosomal protein</keyword>
<feature type="compositionally biased region" description="Basic and acidic residues" evidence="6">
    <location>
        <begin position="12"/>
        <end position="22"/>
    </location>
</feature>
<dbReference type="RefSeq" id="WP_266086407.1">
    <property type="nucleotide sequence ID" value="NZ_RKLV01000003.1"/>
</dbReference>
<dbReference type="SMART" id="SM00278">
    <property type="entry name" value="HhH1"/>
    <property type="match status" value="2"/>
</dbReference>
<reference evidence="8" key="1">
    <citation type="submission" date="2022-09" db="EMBL/GenBank/DDBJ databases">
        <title>Haloadaptaus new haloarchaeum isolated from saline soil.</title>
        <authorList>
            <person name="Duran-Viseras A."/>
            <person name="Sanchez-Porro C."/>
            <person name="Ventosa A."/>
        </authorList>
    </citation>
    <scope>NUCLEOTIDE SEQUENCE</scope>
    <source>
        <strain evidence="8">F3-133</strain>
    </source>
</reference>
<keyword evidence="9" id="KW-1185">Reference proteome</keyword>
<dbReference type="GO" id="GO:0003735">
    <property type="term" value="F:structural constituent of ribosome"/>
    <property type="evidence" value="ECO:0007669"/>
    <property type="project" value="InterPro"/>
</dbReference>
<dbReference type="Proteomes" id="UP001149411">
    <property type="component" value="Unassembled WGS sequence"/>
</dbReference>
<protein>
    <recommendedName>
        <fullName evidence="4">Large ribosomal subunit protein eL32</fullName>
    </recommendedName>
    <alternativeName>
        <fullName evidence="5">50S ribosomal protein L32e</fullName>
    </alternativeName>
</protein>
<dbReference type="GO" id="GO:0003677">
    <property type="term" value="F:DNA binding"/>
    <property type="evidence" value="ECO:0007669"/>
    <property type="project" value="InterPro"/>
</dbReference>
<dbReference type="PANTHER" id="PTHR23413:SF1">
    <property type="entry name" value="RIBOSOMAL PROTEIN L32"/>
    <property type="match status" value="1"/>
</dbReference>
<comment type="similarity">
    <text evidence="1">Belongs to the eukaryotic ribosomal protein eL32 family.</text>
</comment>
<dbReference type="InterPro" id="IPR010995">
    <property type="entry name" value="DNA_repair_Rad51/TF_NusA_a-hlx"/>
</dbReference>
<dbReference type="GO" id="GO:0006412">
    <property type="term" value="P:translation"/>
    <property type="evidence" value="ECO:0007669"/>
    <property type="project" value="InterPro"/>
</dbReference>
<dbReference type="InterPro" id="IPR001515">
    <property type="entry name" value="Ribosomal_eL32"/>
</dbReference>
<proteinExistence type="inferred from homology"/>
<evidence type="ECO:0000259" key="7">
    <source>
        <dbReference type="SMART" id="SM00278"/>
    </source>
</evidence>
<dbReference type="EMBL" id="RKLV01000003">
    <property type="protein sequence ID" value="MCX2818566.1"/>
    <property type="molecule type" value="Genomic_DNA"/>
</dbReference>
<evidence type="ECO:0000256" key="4">
    <source>
        <dbReference type="ARBA" id="ARBA00035229"/>
    </source>
</evidence>
<evidence type="ECO:0000256" key="3">
    <source>
        <dbReference type="ARBA" id="ARBA00023274"/>
    </source>
</evidence>
<dbReference type="Pfam" id="PF14520">
    <property type="entry name" value="HHH_5"/>
    <property type="match status" value="1"/>
</dbReference>
<dbReference type="SUPFAM" id="SSF47794">
    <property type="entry name" value="Rad51 N-terminal domain-like"/>
    <property type="match status" value="1"/>
</dbReference>
<feature type="region of interest" description="Disordered" evidence="6">
    <location>
        <begin position="56"/>
        <end position="163"/>
    </location>
</feature>
<dbReference type="SMART" id="SM01393">
    <property type="entry name" value="Ribosomal_L32e"/>
    <property type="match status" value="1"/>
</dbReference>
<dbReference type="Pfam" id="PF01655">
    <property type="entry name" value="Ribosomal_L32e"/>
    <property type="match status" value="1"/>
</dbReference>
<organism evidence="8 9">
    <name type="scientific">Halorutilus salinus</name>
    <dbReference type="NCBI Taxonomy" id="2487751"/>
    <lineage>
        <taxon>Archaea</taxon>
        <taxon>Methanobacteriati</taxon>
        <taxon>Methanobacteriota</taxon>
        <taxon>Stenosarchaea group</taxon>
        <taxon>Halobacteria</taxon>
        <taxon>Halorutilales</taxon>
        <taxon>Halorutilaceae</taxon>
        <taxon>Halorutilus</taxon>
    </lineage>
</organism>
<evidence type="ECO:0000256" key="1">
    <source>
        <dbReference type="ARBA" id="ARBA00008431"/>
    </source>
</evidence>
<dbReference type="InterPro" id="IPR003583">
    <property type="entry name" value="Hlx-hairpin-Hlx_DNA-bd_motif"/>
</dbReference>
<evidence type="ECO:0000256" key="2">
    <source>
        <dbReference type="ARBA" id="ARBA00022980"/>
    </source>
</evidence>
<feature type="compositionally biased region" description="Basic residues" evidence="6">
    <location>
        <begin position="132"/>
        <end position="145"/>
    </location>
</feature>